<feature type="transmembrane region" description="Helical" evidence="5">
    <location>
        <begin position="34"/>
        <end position="55"/>
    </location>
</feature>
<dbReference type="EMBL" id="CAFBPK010000006">
    <property type="protein sequence ID" value="CAB5015168.1"/>
    <property type="molecule type" value="Genomic_DNA"/>
</dbReference>
<comment type="subcellular location">
    <subcellularLocation>
        <location evidence="1">Membrane</location>
        <topology evidence="1">Multi-pass membrane protein</topology>
    </subcellularLocation>
</comment>
<dbReference type="EMBL" id="CAFAAO010000012">
    <property type="protein sequence ID" value="CAB4806486.1"/>
    <property type="molecule type" value="Genomic_DNA"/>
</dbReference>
<feature type="transmembrane region" description="Helical" evidence="5">
    <location>
        <begin position="67"/>
        <end position="88"/>
    </location>
</feature>
<feature type="transmembrane region" description="Helical" evidence="5">
    <location>
        <begin position="156"/>
        <end position="174"/>
    </location>
</feature>
<feature type="transmembrane region" description="Helical" evidence="5">
    <location>
        <begin position="125"/>
        <end position="144"/>
    </location>
</feature>
<proteinExistence type="predicted"/>
<dbReference type="SUPFAM" id="SSF103481">
    <property type="entry name" value="Multidrug resistance efflux transporter EmrE"/>
    <property type="match status" value="2"/>
</dbReference>
<dbReference type="InterPro" id="IPR050638">
    <property type="entry name" value="AA-Vitamin_Transporters"/>
</dbReference>
<dbReference type="EMBL" id="CAFBQG010000029">
    <property type="protein sequence ID" value="CAB5046157.1"/>
    <property type="molecule type" value="Genomic_DNA"/>
</dbReference>
<evidence type="ECO:0000256" key="5">
    <source>
        <dbReference type="SAM" id="Phobius"/>
    </source>
</evidence>
<sequence>MPLKLEKYAPALFVFLWSTGFVGAKYIVPYADPFTFLTIRYVIAATILIAIAAFLKQPLRLTRDQVKASVAVGLLLHVIYIGGVFYAVSLGVSAGISAVIVSIQPVLVSILAVPVLGERIRWTQVVGLFLGVAGIALLLLPKVFQGDYSSSISEVGIIICIIALLGTSAGYLVQKKFGSDIPFLTGTGMQYAVSASAFAVLSALTEDQRIEWSPAFFFGLAWIVFMLSIGSIVLLYGMLRAGSASKVSSLYYLVPPVAAIQAYFLFDEVIPPVGILGMALAGLGVVLVMRQGVEKTPA</sequence>
<gene>
    <name evidence="9" type="ORF">UFOPK2648_00897</name>
    <name evidence="10" type="ORF">UFOPK3037_00984</name>
    <name evidence="11" type="ORF">UFOPK3278_01417</name>
    <name evidence="7" type="ORF">UFOPK3406_01410</name>
    <name evidence="8" type="ORF">UFOPK3925_01566</name>
    <name evidence="12" type="ORF">UFOPK4097_00562</name>
    <name evidence="13" type="ORF">UFOPK4301_00369</name>
</gene>
<feature type="domain" description="EamA" evidence="6">
    <location>
        <begin position="156"/>
        <end position="289"/>
    </location>
</feature>
<feature type="transmembrane region" description="Helical" evidence="5">
    <location>
        <begin position="216"/>
        <end position="237"/>
    </location>
</feature>
<keyword evidence="4 5" id="KW-0472">Membrane</keyword>
<keyword evidence="3 5" id="KW-1133">Transmembrane helix</keyword>
<evidence type="ECO:0000256" key="4">
    <source>
        <dbReference type="ARBA" id="ARBA00023136"/>
    </source>
</evidence>
<dbReference type="EMBL" id="CAEZYC010000047">
    <property type="protein sequence ID" value="CAB4711057.1"/>
    <property type="molecule type" value="Genomic_DNA"/>
</dbReference>
<dbReference type="InterPro" id="IPR037185">
    <property type="entry name" value="EmrE-like"/>
</dbReference>
<evidence type="ECO:0000313" key="10">
    <source>
        <dbReference type="EMBL" id="CAB4806486.1"/>
    </source>
</evidence>
<accession>A0A6J5ZVT5</accession>
<dbReference type="Pfam" id="PF00892">
    <property type="entry name" value="EamA"/>
    <property type="match status" value="2"/>
</dbReference>
<dbReference type="PANTHER" id="PTHR32322">
    <property type="entry name" value="INNER MEMBRANE TRANSPORTER"/>
    <property type="match status" value="1"/>
</dbReference>
<dbReference type="GO" id="GO:0016020">
    <property type="term" value="C:membrane"/>
    <property type="evidence" value="ECO:0007669"/>
    <property type="project" value="UniProtKB-SubCell"/>
</dbReference>
<evidence type="ECO:0000313" key="11">
    <source>
        <dbReference type="EMBL" id="CAB4851186.1"/>
    </source>
</evidence>
<evidence type="ECO:0000259" key="6">
    <source>
        <dbReference type="Pfam" id="PF00892"/>
    </source>
</evidence>
<evidence type="ECO:0000313" key="9">
    <source>
        <dbReference type="EMBL" id="CAB4711057.1"/>
    </source>
</evidence>
<name>A0A6J5ZVT5_9ZZZZ</name>
<evidence type="ECO:0000313" key="7">
    <source>
        <dbReference type="EMBL" id="CAB4344773.1"/>
    </source>
</evidence>
<feature type="transmembrane region" description="Helical" evidence="5">
    <location>
        <begin position="272"/>
        <end position="289"/>
    </location>
</feature>
<dbReference type="EMBL" id="CAESAD010000019">
    <property type="protein sequence ID" value="CAB4345386.1"/>
    <property type="molecule type" value="Genomic_DNA"/>
</dbReference>
<feature type="transmembrane region" description="Helical" evidence="5">
    <location>
        <begin position="181"/>
        <end position="204"/>
    </location>
</feature>
<protein>
    <submittedName>
        <fullName evidence="8">Unannotated protein</fullName>
    </submittedName>
</protein>
<keyword evidence="2 5" id="KW-0812">Transmembrane</keyword>
<feature type="domain" description="EamA" evidence="6">
    <location>
        <begin position="12"/>
        <end position="139"/>
    </location>
</feature>
<feature type="transmembrane region" description="Helical" evidence="5">
    <location>
        <begin position="12"/>
        <end position="28"/>
    </location>
</feature>
<feature type="transmembrane region" description="Helical" evidence="5">
    <location>
        <begin position="94"/>
        <end position="113"/>
    </location>
</feature>
<evidence type="ECO:0000256" key="1">
    <source>
        <dbReference type="ARBA" id="ARBA00004141"/>
    </source>
</evidence>
<evidence type="ECO:0000256" key="2">
    <source>
        <dbReference type="ARBA" id="ARBA00022692"/>
    </source>
</evidence>
<evidence type="ECO:0000313" key="12">
    <source>
        <dbReference type="EMBL" id="CAB5015168.1"/>
    </source>
</evidence>
<organism evidence="8">
    <name type="scientific">freshwater metagenome</name>
    <dbReference type="NCBI Taxonomy" id="449393"/>
    <lineage>
        <taxon>unclassified sequences</taxon>
        <taxon>metagenomes</taxon>
        <taxon>ecological metagenomes</taxon>
    </lineage>
</organism>
<evidence type="ECO:0000313" key="13">
    <source>
        <dbReference type="EMBL" id="CAB5046157.1"/>
    </source>
</evidence>
<dbReference type="EMBL" id="CAFBIX010000098">
    <property type="protein sequence ID" value="CAB4851186.1"/>
    <property type="molecule type" value="Genomic_DNA"/>
</dbReference>
<dbReference type="EMBL" id="CAESAI010000060">
    <property type="protein sequence ID" value="CAB4344773.1"/>
    <property type="molecule type" value="Genomic_DNA"/>
</dbReference>
<reference evidence="8" key="1">
    <citation type="submission" date="2020-05" db="EMBL/GenBank/DDBJ databases">
        <authorList>
            <person name="Chiriac C."/>
            <person name="Salcher M."/>
            <person name="Ghai R."/>
            <person name="Kavagutti S V."/>
        </authorList>
    </citation>
    <scope>NUCLEOTIDE SEQUENCE</scope>
</reference>
<evidence type="ECO:0000256" key="3">
    <source>
        <dbReference type="ARBA" id="ARBA00022989"/>
    </source>
</evidence>
<evidence type="ECO:0000313" key="8">
    <source>
        <dbReference type="EMBL" id="CAB4345386.1"/>
    </source>
</evidence>
<dbReference type="AlphaFoldDB" id="A0A6J5ZVT5"/>
<feature type="transmembrane region" description="Helical" evidence="5">
    <location>
        <begin position="249"/>
        <end position="266"/>
    </location>
</feature>
<dbReference type="InterPro" id="IPR000620">
    <property type="entry name" value="EamA_dom"/>
</dbReference>
<dbReference type="PANTHER" id="PTHR32322:SF2">
    <property type="entry name" value="EAMA DOMAIN-CONTAINING PROTEIN"/>
    <property type="match status" value="1"/>
</dbReference>